<dbReference type="EMBL" id="CAJRAY010000106">
    <property type="protein sequence ID" value="CAG5093548.1"/>
    <property type="molecule type" value="Genomic_DNA"/>
</dbReference>
<keyword evidence="4" id="KW-0472">Membrane</keyword>
<dbReference type="GO" id="GO:0016757">
    <property type="term" value="F:glycosyltransferase activity"/>
    <property type="evidence" value="ECO:0007669"/>
    <property type="project" value="UniProtKB-KW"/>
</dbReference>
<evidence type="ECO:0000313" key="6">
    <source>
        <dbReference type="Proteomes" id="UP000681526"/>
    </source>
</evidence>
<name>A0ABM8V9G9_THEXY</name>
<keyword evidence="6" id="KW-1185">Reference proteome</keyword>
<evidence type="ECO:0000256" key="4">
    <source>
        <dbReference type="SAM" id="Phobius"/>
    </source>
</evidence>
<sequence length="414" mass="48135">MINAFLIAAQIIVAFIEAFQFVISLSGLMKRRKPRRRHEPKHSFAVIVAAHNEEQVIGALVENLLKLDYPRELYDIFVICDNCTDGTADVVRSYDGVHACVRRNPQLRGKGHAIEWMLNELWKMPRSYDAVVMFDADNLVNPDFLRLMNDDLCEGHRVIQGYLDTKNPNDSWVTAAYGITYWYCNRLWQQSRRNLGMANFLGGTGMCFETRLLKEMGWGATSLVEDLEFTMRCIKRGVYPVLDYDAKVYDEKPLTFRASARQRLRWLQGHFNVARRYFIPLLRDSIKERSFIKFDAAIYSVRVYSVLMAFIVTAALWIDNVLPAANHFTSIYEALPAWTVGVAMTISAIQFPVALLLERVKEWRMYAHLLTLPLFLLSWWPITLYAFFTQNNKQWSHTKHTRVIRLEEVQSKQV</sequence>
<comment type="caution">
    <text evidence="5">The sequence shown here is derived from an EMBL/GenBank/DDBJ whole genome shotgun (WGS) entry which is preliminary data.</text>
</comment>
<dbReference type="PANTHER" id="PTHR43630:SF1">
    <property type="entry name" value="POLY-BETA-1,6-N-ACETYL-D-GLUCOSAMINE SYNTHASE"/>
    <property type="match status" value="1"/>
</dbReference>
<keyword evidence="3 5" id="KW-0808">Transferase</keyword>
<feature type="transmembrane region" description="Helical" evidence="4">
    <location>
        <begin position="369"/>
        <end position="388"/>
    </location>
</feature>
<dbReference type="Proteomes" id="UP000681526">
    <property type="component" value="Unassembled WGS sequence"/>
</dbReference>
<dbReference type="PANTHER" id="PTHR43630">
    <property type="entry name" value="POLY-BETA-1,6-N-ACETYL-D-GLUCOSAMINE SYNTHASE"/>
    <property type="match status" value="1"/>
</dbReference>
<keyword evidence="4" id="KW-1133">Transmembrane helix</keyword>
<evidence type="ECO:0000256" key="3">
    <source>
        <dbReference type="ARBA" id="ARBA00022679"/>
    </source>
</evidence>
<proteinExistence type="inferred from homology"/>
<reference evidence="5 6" key="1">
    <citation type="submission" date="2021-04" db="EMBL/GenBank/DDBJ databases">
        <authorList>
            <person name="Rakotoarivonina H."/>
        </authorList>
    </citation>
    <scope>NUCLEOTIDE SEQUENCE [LARGE SCALE GENOMIC DNA]</scope>
    <source>
        <strain evidence="5 6">XE</strain>
    </source>
</reference>
<dbReference type="CDD" id="cd06438">
    <property type="entry name" value="EpsO_like"/>
    <property type="match status" value="1"/>
</dbReference>
<evidence type="ECO:0000256" key="2">
    <source>
        <dbReference type="ARBA" id="ARBA00022676"/>
    </source>
</evidence>
<dbReference type="SUPFAM" id="SSF53448">
    <property type="entry name" value="Nucleotide-diphospho-sugar transferases"/>
    <property type="match status" value="1"/>
</dbReference>
<accession>A0ABM8V9G9</accession>
<dbReference type="Gene3D" id="3.90.550.10">
    <property type="entry name" value="Spore Coat Polysaccharide Biosynthesis Protein SpsA, Chain A"/>
    <property type="match status" value="1"/>
</dbReference>
<protein>
    <submittedName>
        <fullName evidence="5">N-acetylglucosaminyltransferase</fullName>
        <ecNumber evidence="5">2.4.1.-</ecNumber>
    </submittedName>
</protein>
<keyword evidence="2 5" id="KW-0328">Glycosyltransferase</keyword>
<dbReference type="InterPro" id="IPR029044">
    <property type="entry name" value="Nucleotide-diphossugar_trans"/>
</dbReference>
<feature type="transmembrane region" description="Helical" evidence="4">
    <location>
        <begin position="6"/>
        <end position="28"/>
    </location>
</feature>
<gene>
    <name evidence="5" type="primary">txxe 3545-epsG</name>
    <name evidence="5" type="ORF">TXXE_19880</name>
</gene>
<dbReference type="EC" id="2.4.1.-" evidence="5"/>
<comment type="similarity">
    <text evidence="1">Belongs to the glycosyltransferase 2 family.</text>
</comment>
<evidence type="ECO:0000313" key="5">
    <source>
        <dbReference type="EMBL" id="CAG5093548.1"/>
    </source>
</evidence>
<dbReference type="Pfam" id="PF13641">
    <property type="entry name" value="Glyco_tranf_2_3"/>
    <property type="match status" value="1"/>
</dbReference>
<feature type="transmembrane region" description="Helical" evidence="4">
    <location>
        <begin position="296"/>
        <end position="318"/>
    </location>
</feature>
<organism evidence="5 6">
    <name type="scientific">Thermobacillus xylanilyticus</name>
    <dbReference type="NCBI Taxonomy" id="76633"/>
    <lineage>
        <taxon>Bacteria</taxon>
        <taxon>Bacillati</taxon>
        <taxon>Bacillota</taxon>
        <taxon>Bacilli</taxon>
        <taxon>Bacillales</taxon>
        <taxon>Paenibacillaceae</taxon>
        <taxon>Thermobacillus</taxon>
    </lineage>
</organism>
<keyword evidence="4" id="KW-0812">Transmembrane</keyword>
<evidence type="ECO:0000256" key="1">
    <source>
        <dbReference type="ARBA" id="ARBA00006739"/>
    </source>
</evidence>
<feature type="transmembrane region" description="Helical" evidence="4">
    <location>
        <begin position="338"/>
        <end position="357"/>
    </location>
</feature>
<dbReference type="RefSeq" id="WP_213487069.1">
    <property type="nucleotide sequence ID" value="NZ_CAJRAY010000106.1"/>
</dbReference>